<dbReference type="Proteomes" id="UP001472677">
    <property type="component" value="Unassembled WGS sequence"/>
</dbReference>
<dbReference type="PANTHER" id="PTHR46381:SF2">
    <property type="entry name" value="MAP KINASE PHOSPHATASE"/>
    <property type="match status" value="1"/>
</dbReference>
<dbReference type="Pfam" id="PF00782">
    <property type="entry name" value="DSPc"/>
    <property type="match status" value="1"/>
</dbReference>
<dbReference type="InterPro" id="IPR029006">
    <property type="entry name" value="ADF-H/Gelsolin-like_dom_sf"/>
</dbReference>
<name>A0ABR2CRZ3_9ROSI</name>
<dbReference type="Pfam" id="PF25466">
    <property type="entry name" value="MPK1_gelsolin_C"/>
    <property type="match status" value="1"/>
</dbReference>
<evidence type="ECO:0000259" key="4">
    <source>
        <dbReference type="PROSITE" id="PS50054"/>
    </source>
</evidence>
<dbReference type="InterPro" id="IPR000387">
    <property type="entry name" value="Tyr_Pase_dom"/>
</dbReference>
<dbReference type="Gene3D" id="3.90.190.10">
    <property type="entry name" value="Protein tyrosine phosphatase superfamily"/>
    <property type="match status" value="1"/>
</dbReference>
<dbReference type="PANTHER" id="PTHR46381">
    <property type="entry name" value="MKPA PROTEIN"/>
    <property type="match status" value="1"/>
</dbReference>
<dbReference type="PROSITE" id="PS00383">
    <property type="entry name" value="TYR_PHOSPHATASE_1"/>
    <property type="match status" value="1"/>
</dbReference>
<sequence length="843" mass="93395">MLSQEEKDRHAKAAAGVAARSRPYLRSVSWTDRSPVKPHPKPPQNTKGRSCLPPLSITRRPVEEWPKAGSDDLGVWPNPQTPRASVKPLESPGSNREFLLRKDKLAFFDKECSRIAEHIYLGSDAVAKNREILRTNGITHVLNCVGFVCPEYFKHDLVYKTLWLQDSPSEDITSILYDVFDYFEDVREQGGKVLVHCCQGVSRSTSLVIAYLMWREGQSFDDAFQYVKAARGVTNPNTGFAFQLLQCQKRVHAVPASPNSVLRMYRMAPHSSYDALHLVPKMVDHPGKHALDSRGAFVVHVPYAIYVWVGKRCNYVMSNSAASAANQVIRYEQAKGPFLTVREGDEPLEFWDALASGQLSTDGCNRAEGRKVDNAAAVSKICVGQRKVDDYDLDFELFHKALAGGVVPPFSVSNTESETCLPAREHGWGRLRQKFASGIMKEFVKSSNLACNLTPANDRSDMVVDIHKDSEDNVSLSSPSSSLIIPCGSPDSFDCSPDRSLIRSKDPCKEEQLVTAFGSPLEPRSPCGSPNSFSCFAASSPKFSSKSPSLSPSTSDYASSFTFSPSSSTWSSQLPSPSGLETTDLSSIKNFSSTENSCLPNKESFPSSKKPFSFDLTLRTENPCLPCKGTSLSLAERRGSHPPPRMRLPSADAPVPRKLVRSWSFSVPNLDDSVMNDIDRNEYEPEESREELMLDVEAVATIESHSRTEDKREYGESHAQSGGIFKNPTGVTMPALYQWPTLNQVKMHGSHILESTATYMLLVSDASSGVSDHSSVLYVWLGQNQLLSCDRTHSDSNRHWESVGRDFLNTMDFPLNASIQIVREGEEPELFLNLFNGFIVPEG</sequence>
<dbReference type="PROSITE" id="PS50056">
    <property type="entry name" value="TYR_PHOSPHATASE_2"/>
    <property type="match status" value="1"/>
</dbReference>
<dbReference type="EMBL" id="JBBPBM010000045">
    <property type="protein sequence ID" value="KAK8522528.1"/>
    <property type="molecule type" value="Genomic_DNA"/>
</dbReference>
<feature type="compositionally biased region" description="Basic and acidic residues" evidence="3">
    <location>
        <begin position="704"/>
        <end position="716"/>
    </location>
</feature>
<accession>A0ABR2CRZ3</accession>
<organism evidence="6 7">
    <name type="scientific">Hibiscus sabdariffa</name>
    <name type="common">roselle</name>
    <dbReference type="NCBI Taxonomy" id="183260"/>
    <lineage>
        <taxon>Eukaryota</taxon>
        <taxon>Viridiplantae</taxon>
        <taxon>Streptophyta</taxon>
        <taxon>Embryophyta</taxon>
        <taxon>Tracheophyta</taxon>
        <taxon>Spermatophyta</taxon>
        <taxon>Magnoliopsida</taxon>
        <taxon>eudicotyledons</taxon>
        <taxon>Gunneridae</taxon>
        <taxon>Pentapetalae</taxon>
        <taxon>rosids</taxon>
        <taxon>malvids</taxon>
        <taxon>Malvales</taxon>
        <taxon>Malvaceae</taxon>
        <taxon>Malvoideae</taxon>
        <taxon>Hibiscus</taxon>
    </lineage>
</organism>
<feature type="domain" description="Tyrosine-protein phosphatase" evidence="4">
    <location>
        <begin position="111"/>
        <end position="253"/>
    </location>
</feature>
<dbReference type="InterPro" id="IPR020422">
    <property type="entry name" value="TYR_PHOSPHATASE_DUAL_dom"/>
</dbReference>
<comment type="caution">
    <text evidence="6">The sequence shown here is derived from an EMBL/GenBank/DDBJ whole genome shotgun (WGS) entry which is preliminary data.</text>
</comment>
<evidence type="ECO:0000256" key="1">
    <source>
        <dbReference type="ARBA" id="ARBA00022801"/>
    </source>
</evidence>
<feature type="region of interest" description="Disordered" evidence="3">
    <location>
        <begin position="68"/>
        <end position="92"/>
    </location>
</feature>
<proteinExistence type="predicted"/>
<dbReference type="SUPFAM" id="SSF55753">
    <property type="entry name" value="Actin depolymerizing proteins"/>
    <property type="match status" value="2"/>
</dbReference>
<reference evidence="6 7" key="1">
    <citation type="journal article" date="2024" name="G3 (Bethesda)">
        <title>Genome assembly of Hibiscus sabdariffa L. provides insights into metabolisms of medicinal natural products.</title>
        <authorList>
            <person name="Kim T."/>
        </authorList>
    </citation>
    <scope>NUCLEOTIDE SEQUENCE [LARGE SCALE GENOMIC DNA]</scope>
    <source>
        <strain evidence="6">TK-2024</strain>
        <tissue evidence="6">Old leaves</tissue>
    </source>
</reference>
<dbReference type="InterPro" id="IPR000340">
    <property type="entry name" value="Dual-sp_phosphatase_cat-dom"/>
</dbReference>
<keyword evidence="1" id="KW-0378">Hydrolase</keyword>
<feature type="region of interest" description="Disordered" evidence="3">
    <location>
        <begin position="1"/>
        <end position="54"/>
    </location>
</feature>
<protein>
    <recommendedName>
        <fullName evidence="8">Protein-tyrosine-phosphatase MKP1</fullName>
    </recommendedName>
</protein>
<feature type="region of interest" description="Disordered" evidence="3">
    <location>
        <begin position="704"/>
        <end position="725"/>
    </location>
</feature>
<evidence type="ECO:0000313" key="7">
    <source>
        <dbReference type="Proteomes" id="UP001472677"/>
    </source>
</evidence>
<dbReference type="InterPro" id="IPR016130">
    <property type="entry name" value="Tyr_Pase_AS"/>
</dbReference>
<dbReference type="InterPro" id="IPR007122">
    <property type="entry name" value="Villin/Gelsolin"/>
</dbReference>
<dbReference type="CDD" id="cd14498">
    <property type="entry name" value="DSP"/>
    <property type="match status" value="1"/>
</dbReference>
<keyword evidence="7" id="KW-1185">Reference proteome</keyword>
<evidence type="ECO:0008006" key="8">
    <source>
        <dbReference type="Google" id="ProtNLM"/>
    </source>
</evidence>
<dbReference type="SMART" id="SM00262">
    <property type="entry name" value="GEL"/>
    <property type="match status" value="2"/>
</dbReference>
<evidence type="ECO:0000256" key="3">
    <source>
        <dbReference type="SAM" id="MobiDB-lite"/>
    </source>
</evidence>
<dbReference type="Gene3D" id="3.40.20.10">
    <property type="entry name" value="Severin"/>
    <property type="match status" value="2"/>
</dbReference>
<evidence type="ECO:0000256" key="2">
    <source>
        <dbReference type="ARBA" id="ARBA00022912"/>
    </source>
</evidence>
<dbReference type="SUPFAM" id="SSF52799">
    <property type="entry name" value="(Phosphotyrosine protein) phosphatases II"/>
    <property type="match status" value="1"/>
</dbReference>
<keyword evidence="2" id="KW-0904">Protein phosphatase</keyword>
<dbReference type="InterPro" id="IPR057528">
    <property type="entry name" value="MPK1_C"/>
</dbReference>
<evidence type="ECO:0000313" key="6">
    <source>
        <dbReference type="EMBL" id="KAK8522528.1"/>
    </source>
</evidence>
<feature type="compositionally biased region" description="Basic and acidic residues" evidence="3">
    <location>
        <begin position="1"/>
        <end position="11"/>
    </location>
</feature>
<evidence type="ECO:0000259" key="5">
    <source>
        <dbReference type="PROSITE" id="PS50056"/>
    </source>
</evidence>
<dbReference type="InterPro" id="IPR029021">
    <property type="entry name" value="Prot-tyrosine_phosphatase-like"/>
</dbReference>
<feature type="domain" description="Tyrosine specific protein phosphatases" evidence="5">
    <location>
        <begin position="170"/>
        <end position="231"/>
    </location>
</feature>
<gene>
    <name evidence="6" type="ORF">V6N12_056236</name>
</gene>
<dbReference type="PROSITE" id="PS50054">
    <property type="entry name" value="TYR_PHOSPHATASE_DUAL"/>
    <property type="match status" value="1"/>
</dbReference>
<dbReference type="SMART" id="SM00195">
    <property type="entry name" value="DSPc"/>
    <property type="match status" value="1"/>
</dbReference>